<dbReference type="SUPFAM" id="SSF47240">
    <property type="entry name" value="Ferritin-like"/>
    <property type="match status" value="1"/>
</dbReference>
<evidence type="ECO:0008006" key="3">
    <source>
        <dbReference type="Google" id="ProtNLM"/>
    </source>
</evidence>
<dbReference type="STRING" id="99656.SAMN05421659_12537"/>
<evidence type="ECO:0000313" key="2">
    <source>
        <dbReference type="Proteomes" id="UP000199701"/>
    </source>
</evidence>
<protein>
    <recommendedName>
        <fullName evidence="3">Coat F domain-containing protein</fullName>
    </recommendedName>
</protein>
<proteinExistence type="predicted"/>
<evidence type="ECO:0000313" key="1">
    <source>
        <dbReference type="EMBL" id="SEW45430.1"/>
    </source>
</evidence>
<dbReference type="AlphaFoldDB" id="A0A1I0RVT6"/>
<accession>A0A1I0RVT6</accession>
<dbReference type="InterPro" id="IPR012347">
    <property type="entry name" value="Ferritin-like"/>
</dbReference>
<dbReference type="EMBL" id="FOJI01000025">
    <property type="protein sequence ID" value="SEW45430.1"/>
    <property type="molecule type" value="Genomic_DNA"/>
</dbReference>
<dbReference type="Gene3D" id="1.20.1260.10">
    <property type="match status" value="1"/>
</dbReference>
<dbReference type="RefSeq" id="WP_092458028.1">
    <property type="nucleotide sequence ID" value="NZ_FOJI01000025.1"/>
</dbReference>
<sequence length="61" mass="7164">MSKISEKELSGLNEMLNEEELLVKKFQMLSGHSQDQEIKNKFEEIAQKHQGHFDELYKQLG</sequence>
<dbReference type="InterPro" id="IPR009078">
    <property type="entry name" value="Ferritin-like_SF"/>
</dbReference>
<gene>
    <name evidence="1" type="ORF">SAMN05421659_12537</name>
</gene>
<organism evidence="1 2">
    <name type="scientific">[Clostridium] fimetarium</name>
    <dbReference type="NCBI Taxonomy" id="99656"/>
    <lineage>
        <taxon>Bacteria</taxon>
        <taxon>Bacillati</taxon>
        <taxon>Bacillota</taxon>
        <taxon>Clostridia</taxon>
        <taxon>Lachnospirales</taxon>
        <taxon>Lachnospiraceae</taxon>
    </lineage>
</organism>
<name>A0A1I0RVT6_9FIRM</name>
<dbReference type="Proteomes" id="UP000199701">
    <property type="component" value="Unassembled WGS sequence"/>
</dbReference>
<keyword evidence="2" id="KW-1185">Reference proteome</keyword>
<reference evidence="1 2" key="1">
    <citation type="submission" date="2016-10" db="EMBL/GenBank/DDBJ databases">
        <authorList>
            <person name="de Groot N.N."/>
        </authorList>
    </citation>
    <scope>NUCLEOTIDE SEQUENCE [LARGE SCALE GENOMIC DNA]</scope>
    <source>
        <strain evidence="1 2">DSM 9179</strain>
    </source>
</reference>
<dbReference type="OrthoDB" id="2063192at2"/>